<keyword evidence="2" id="KW-1185">Reference proteome</keyword>
<evidence type="ECO:0000313" key="2">
    <source>
        <dbReference type="Proteomes" id="UP000008022"/>
    </source>
</evidence>
<dbReference type="AlphaFoldDB" id="A0A0E0PFX9"/>
<reference evidence="1" key="2">
    <citation type="submission" date="2015-06" db="UniProtKB">
        <authorList>
            <consortium name="EnsemblPlants"/>
        </authorList>
    </citation>
    <scope>IDENTIFICATION</scope>
</reference>
<accession>A0A0E0PFX9</accession>
<dbReference type="HOGENOM" id="CLU_2125154_0_0_1"/>
<sequence>MANLAHMQPNCVANILLWRSWYLRNVCVHAWHGQGFRLGKLDYISSRVIGNPCLLMLSHSALKVDHREAHVTNARWTPSPMGWAKANVRGWVFRELSAIVAQLKKRKRLSVGRE</sequence>
<evidence type="ECO:0000313" key="1">
    <source>
        <dbReference type="EnsemblPlants" id="ORUFI04G31740.1"/>
    </source>
</evidence>
<organism evidence="1 2">
    <name type="scientific">Oryza rufipogon</name>
    <name type="common">Brownbeard rice</name>
    <name type="synonym">Asian wild rice</name>
    <dbReference type="NCBI Taxonomy" id="4529"/>
    <lineage>
        <taxon>Eukaryota</taxon>
        <taxon>Viridiplantae</taxon>
        <taxon>Streptophyta</taxon>
        <taxon>Embryophyta</taxon>
        <taxon>Tracheophyta</taxon>
        <taxon>Spermatophyta</taxon>
        <taxon>Magnoliopsida</taxon>
        <taxon>Liliopsida</taxon>
        <taxon>Poales</taxon>
        <taxon>Poaceae</taxon>
        <taxon>BOP clade</taxon>
        <taxon>Oryzoideae</taxon>
        <taxon>Oryzeae</taxon>
        <taxon>Oryzinae</taxon>
        <taxon>Oryza</taxon>
    </lineage>
</organism>
<name>A0A0E0PFX9_ORYRU</name>
<dbReference type="EnsemblPlants" id="ORUFI04G31740.1">
    <property type="protein sequence ID" value="ORUFI04G31740.1"/>
    <property type="gene ID" value="ORUFI04G31740"/>
</dbReference>
<reference evidence="2" key="1">
    <citation type="submission" date="2013-06" db="EMBL/GenBank/DDBJ databases">
        <authorList>
            <person name="Zhao Q."/>
        </authorList>
    </citation>
    <scope>NUCLEOTIDE SEQUENCE</scope>
    <source>
        <strain evidence="2">cv. W1943</strain>
    </source>
</reference>
<dbReference type="Gramene" id="ORUFI04G31740.1">
    <property type="protein sequence ID" value="ORUFI04G31740.1"/>
    <property type="gene ID" value="ORUFI04G31740"/>
</dbReference>
<proteinExistence type="predicted"/>
<dbReference type="Proteomes" id="UP000008022">
    <property type="component" value="Unassembled WGS sequence"/>
</dbReference>
<protein>
    <submittedName>
        <fullName evidence="1">Uncharacterized protein</fullName>
    </submittedName>
</protein>